<dbReference type="SMART" id="SM00248">
    <property type="entry name" value="ANK"/>
    <property type="match status" value="9"/>
</dbReference>
<feature type="repeat" description="ANK" evidence="1">
    <location>
        <begin position="175"/>
        <end position="207"/>
    </location>
</feature>
<dbReference type="OrthoDB" id="539213at2759"/>
<dbReference type="InterPro" id="IPR036770">
    <property type="entry name" value="Ankyrin_rpt-contain_sf"/>
</dbReference>
<dbReference type="Proteomes" id="UP000481861">
    <property type="component" value="Unassembled WGS sequence"/>
</dbReference>
<comment type="caution">
    <text evidence="3">The sequence shown here is derived from an EMBL/GenBank/DDBJ whole genome shotgun (WGS) entry which is preliminary data.</text>
</comment>
<evidence type="ECO:0000313" key="4">
    <source>
        <dbReference type="Proteomes" id="UP000481861"/>
    </source>
</evidence>
<proteinExistence type="predicted"/>
<feature type="repeat" description="ANK" evidence="1">
    <location>
        <begin position="5"/>
        <end position="37"/>
    </location>
</feature>
<feature type="repeat" description="ANK" evidence="1">
    <location>
        <begin position="143"/>
        <end position="174"/>
    </location>
</feature>
<name>A0A7C8M7P3_9PLEO</name>
<feature type="repeat" description="ANK" evidence="1">
    <location>
        <begin position="75"/>
        <end position="107"/>
    </location>
</feature>
<dbReference type="EMBL" id="JAADJZ010000015">
    <property type="protein sequence ID" value="KAF2869675.1"/>
    <property type="molecule type" value="Genomic_DNA"/>
</dbReference>
<dbReference type="Gene3D" id="1.25.40.20">
    <property type="entry name" value="Ankyrin repeat-containing domain"/>
    <property type="match status" value="1"/>
</dbReference>
<dbReference type="Pfam" id="PF12796">
    <property type="entry name" value="Ank_2"/>
    <property type="match status" value="3"/>
</dbReference>
<feature type="domain" description="Heterokaryon incompatibility" evidence="2">
    <location>
        <begin position="522"/>
        <end position="684"/>
    </location>
</feature>
<evidence type="ECO:0000256" key="1">
    <source>
        <dbReference type="PROSITE-ProRule" id="PRU00023"/>
    </source>
</evidence>
<feature type="repeat" description="ANK" evidence="1">
    <location>
        <begin position="110"/>
        <end position="137"/>
    </location>
</feature>
<evidence type="ECO:0000259" key="2">
    <source>
        <dbReference type="Pfam" id="PF06985"/>
    </source>
</evidence>
<keyword evidence="4" id="KW-1185">Reference proteome</keyword>
<dbReference type="PROSITE" id="PS50088">
    <property type="entry name" value="ANK_REPEAT"/>
    <property type="match status" value="6"/>
</dbReference>
<dbReference type="InterPro" id="IPR002110">
    <property type="entry name" value="Ankyrin_rpt"/>
</dbReference>
<dbReference type="SUPFAM" id="SSF48403">
    <property type="entry name" value="Ankyrin repeat"/>
    <property type="match status" value="1"/>
</dbReference>
<accession>A0A7C8M7P3</accession>
<feature type="repeat" description="ANK" evidence="1">
    <location>
        <begin position="38"/>
        <end position="70"/>
    </location>
</feature>
<keyword evidence="1" id="KW-0040">ANK repeat</keyword>
<reference evidence="3 4" key="1">
    <citation type="submission" date="2020-01" db="EMBL/GenBank/DDBJ databases">
        <authorList>
            <consortium name="DOE Joint Genome Institute"/>
            <person name="Haridas S."/>
            <person name="Albert R."/>
            <person name="Binder M."/>
            <person name="Bloem J."/>
            <person name="Labutti K."/>
            <person name="Salamov A."/>
            <person name="Andreopoulos B."/>
            <person name="Baker S.E."/>
            <person name="Barry K."/>
            <person name="Bills G."/>
            <person name="Bluhm B.H."/>
            <person name="Cannon C."/>
            <person name="Castanera R."/>
            <person name="Culley D.E."/>
            <person name="Daum C."/>
            <person name="Ezra D."/>
            <person name="Gonzalez J.B."/>
            <person name="Henrissat B."/>
            <person name="Kuo A."/>
            <person name="Liang C."/>
            <person name="Lipzen A."/>
            <person name="Lutzoni F."/>
            <person name="Magnuson J."/>
            <person name="Mondo S."/>
            <person name="Nolan M."/>
            <person name="Ohm R."/>
            <person name="Pangilinan J."/>
            <person name="Park H.-J.H."/>
            <person name="Ramirez L."/>
            <person name="Alfaro M."/>
            <person name="Sun H."/>
            <person name="Tritt A."/>
            <person name="Yoshinaga Y."/>
            <person name="Zwiers L.-H.L."/>
            <person name="Turgeon B.G."/>
            <person name="Goodwin S.B."/>
            <person name="Spatafora J.W."/>
            <person name="Crous P.W."/>
            <person name="Grigoriev I.V."/>
        </authorList>
    </citation>
    <scope>NUCLEOTIDE SEQUENCE [LARGE SCALE GENOMIC DNA]</scope>
    <source>
        <strain evidence="3 4">CBS 611.86</strain>
    </source>
</reference>
<dbReference type="Pfam" id="PF06985">
    <property type="entry name" value="HET"/>
    <property type="match status" value="1"/>
</dbReference>
<dbReference type="InterPro" id="IPR010730">
    <property type="entry name" value="HET"/>
</dbReference>
<organism evidence="3 4">
    <name type="scientific">Massariosphaeria phaeospora</name>
    <dbReference type="NCBI Taxonomy" id="100035"/>
    <lineage>
        <taxon>Eukaryota</taxon>
        <taxon>Fungi</taxon>
        <taxon>Dikarya</taxon>
        <taxon>Ascomycota</taxon>
        <taxon>Pezizomycotina</taxon>
        <taxon>Dothideomycetes</taxon>
        <taxon>Pleosporomycetidae</taxon>
        <taxon>Pleosporales</taxon>
        <taxon>Pleosporales incertae sedis</taxon>
        <taxon>Massariosphaeria</taxon>
    </lineage>
</organism>
<dbReference type="PANTHER" id="PTHR33112">
    <property type="entry name" value="DOMAIN PROTEIN, PUTATIVE-RELATED"/>
    <property type="match status" value="1"/>
</dbReference>
<sequence>MTGIEGVGPLHAATLTRDEEITRILLDKGAPVNAYNKTGITPLHTAVYSGEAAVVRLLIERGADVNAKVRADAGRGETAVHMAVASWREELLPLLLKSGAEVDTKGEFPKGQTPLLVAASWGNEEALETLLDWGADIFGRYADGRTALHVAAAGRFQMVELLLQKGLDLCAEDSTGDTPLCIAAMHGKYKTAEILVREGLKVMSPAQKARALASAAAAGKLDVTSYMMSHDFGAVLDNRGAEGALLLAAKFGQEKVLIDFLRRGVATNMQNVHYVLAISLAAAGGHSNIVRILKDAEQSRQYVPVASSSAQSSDFYINPDEIVSTIAMDIALSANRKVVANPTPGGLAASCSVCQGLDFRRGVRSNVGVIQFVKSTSLTWSVANGCSGCSMLRQCLDQLLLVYGNSLEKFFRRTEQTFILSSMVKGGPLLVSWGAGAGTFSTCMELYCKPGSATIWPVIGTSREVLGAEGKQNLALKFLGECTAHHVHCSNKTSHLPTRVIEVGGPDKQPRLYITKGENARYVALSHCWGGGSPITTTTETLDQRCKAMPLEELPKTFADAVNITRSLDVQYLWIDSLCILQGNAEDWEREAARMNEVYANCYVMIAADGSDNCHGGCFKPGNTDPTTSFSVECPGPGGRSSRIYSRLTNMRDKNQDEVCHRLHDPRGGYIRSPLNDRGWTLQERLLAPRILHFGTAELGWECTENIACECQILPTEADREFNFKARLLNMLEPDLTAEASDSSRAKEQWLWANVIEEFSHRTLTQHTDTLYALMSSTAADEYICGMWKKNIMGYLRWEPDYSYIKTGKVALGTRFRSLEQPRRHKAYYAPSWSWASIISPIKFEGAPPFLGPDEKVQFKLNKGETHWPDPQAYNFSVSAIDVVPNKGNPFGPPCYASLTLHGFVASAILQGGVKKLPGRSTDYGGTLVPRVSSTGDMLTQLNAEFVPDVPDELLTLAGEDELLLFFMKESIAPKEEESSAPAGHYRPLNPHRTSAGLGMVLRPAAGTATGAGQRYSRAGTFYYHGDGQVQGWKGIRMTKTVTVV</sequence>
<dbReference type="PROSITE" id="PS50297">
    <property type="entry name" value="ANK_REP_REGION"/>
    <property type="match status" value="5"/>
</dbReference>
<dbReference type="PANTHER" id="PTHR33112:SF8">
    <property type="entry name" value="HETEROKARYON INCOMPATIBILITY DOMAIN-CONTAINING PROTEIN"/>
    <property type="match status" value="1"/>
</dbReference>
<protein>
    <recommendedName>
        <fullName evidence="2">Heterokaryon incompatibility domain-containing protein</fullName>
    </recommendedName>
</protein>
<gene>
    <name evidence="3" type="ORF">BDV95DRAFT_497373</name>
</gene>
<evidence type="ECO:0000313" key="3">
    <source>
        <dbReference type="EMBL" id="KAF2869675.1"/>
    </source>
</evidence>
<dbReference type="AlphaFoldDB" id="A0A7C8M7P3"/>